<dbReference type="RefSeq" id="XP_013325241.1">
    <property type="nucleotide sequence ID" value="XM_013469787.1"/>
</dbReference>
<protein>
    <submittedName>
        <fullName evidence="1">Uncharacterized protein</fullName>
    </submittedName>
</protein>
<gene>
    <name evidence="1" type="ORF">T310_7414</name>
</gene>
<keyword evidence="2" id="KW-1185">Reference proteome</keyword>
<evidence type="ECO:0000313" key="1">
    <source>
        <dbReference type="EMBL" id="KKA18629.1"/>
    </source>
</evidence>
<accession>A0A0F4YK97</accession>
<comment type="caution">
    <text evidence="1">The sequence shown here is derived from an EMBL/GenBank/DDBJ whole genome shotgun (WGS) entry which is preliminary data.</text>
</comment>
<reference evidence="1 2" key="1">
    <citation type="submission" date="2015-04" db="EMBL/GenBank/DDBJ databases">
        <authorList>
            <person name="Heijne W.H."/>
            <person name="Fedorova N.D."/>
            <person name="Nierman W.C."/>
            <person name="Vollebregt A.W."/>
            <person name="Zhao Z."/>
            <person name="Wu L."/>
            <person name="Kumar M."/>
            <person name="Stam H."/>
            <person name="van den Berg M.A."/>
            <person name="Pel H.J."/>
        </authorList>
    </citation>
    <scope>NUCLEOTIDE SEQUENCE [LARGE SCALE GENOMIC DNA]</scope>
    <source>
        <strain evidence="1 2">CBS 393.64</strain>
    </source>
</reference>
<sequence length="371" mass="41901">MACQECPCEGNYRSELHPPLQLREIMCQWTVSIPDKFLSIAGFEPGVFKANDVVSDLDAKATGPNIEKESLHAYHLPAVYQRIRSQAHPHHVWMSNSILNGGDQLRYVQYLQAGNRHLGPDFAIPRLSTSQRQVADAWVYLEGAFLVWTSHKPKSRPTSTRIYPSLRKTETQTQTMKGLSMNITMLNYAKEANLFRISSKFVALLACEKMSFYSFTAHVSLSAIQRYDTPYLLGHYELRKRKKLHPRSPHSIERHDDVKCLLGAAITVQGGSLLLTNIIHDQSRAIESPTTTRRSDHDSPVKEEYNAEIHECATDSTPICAPQVNKAFLIIYARNQPQETAQAAESATNLNHNYHFRGADQIPSIRVSEMG</sequence>
<proteinExistence type="predicted"/>
<dbReference type="GeneID" id="25319687"/>
<name>A0A0F4YK97_RASE3</name>
<evidence type="ECO:0000313" key="2">
    <source>
        <dbReference type="Proteomes" id="UP000053958"/>
    </source>
</evidence>
<dbReference type="AlphaFoldDB" id="A0A0F4YK97"/>
<organism evidence="1 2">
    <name type="scientific">Rasamsonia emersonii (strain ATCC 16479 / CBS 393.64 / IMI 116815)</name>
    <dbReference type="NCBI Taxonomy" id="1408163"/>
    <lineage>
        <taxon>Eukaryota</taxon>
        <taxon>Fungi</taxon>
        <taxon>Dikarya</taxon>
        <taxon>Ascomycota</taxon>
        <taxon>Pezizomycotina</taxon>
        <taxon>Eurotiomycetes</taxon>
        <taxon>Eurotiomycetidae</taxon>
        <taxon>Eurotiales</taxon>
        <taxon>Trichocomaceae</taxon>
        <taxon>Rasamsonia</taxon>
    </lineage>
</organism>
<dbReference type="Proteomes" id="UP000053958">
    <property type="component" value="Unassembled WGS sequence"/>
</dbReference>
<dbReference type="EMBL" id="LASV01000434">
    <property type="protein sequence ID" value="KKA18629.1"/>
    <property type="molecule type" value="Genomic_DNA"/>
</dbReference>